<dbReference type="Proteomes" id="UP000283090">
    <property type="component" value="Unassembled WGS sequence"/>
</dbReference>
<dbReference type="GeneID" id="93587455"/>
<evidence type="ECO:0000313" key="1">
    <source>
        <dbReference type="EMBL" id="RVD86892.1"/>
    </source>
</evidence>
<dbReference type="RefSeq" id="XP_067492436.1">
    <property type="nucleotide sequence ID" value="XM_067634360.1"/>
</dbReference>
<accession>A0A437A6V6</accession>
<protein>
    <submittedName>
        <fullName evidence="1">Uncharacterized protein</fullName>
    </submittedName>
</protein>
<evidence type="ECO:0000313" key="2">
    <source>
        <dbReference type="Proteomes" id="UP000283090"/>
    </source>
</evidence>
<dbReference type="OrthoDB" id="5294527at2759"/>
<reference evidence="1 2" key="1">
    <citation type="submission" date="2019-01" db="EMBL/GenBank/DDBJ databases">
        <title>Intercellular communication is required for trap formation in the nematode-trapping fungus Duddingtonia flagrans.</title>
        <authorList>
            <person name="Youssar L."/>
            <person name="Wernet V."/>
            <person name="Hensel N."/>
            <person name="Hildebrandt H.-G."/>
            <person name="Fischer R."/>
        </authorList>
    </citation>
    <scope>NUCLEOTIDE SEQUENCE [LARGE SCALE GENOMIC DNA]</scope>
    <source>
        <strain evidence="1 2">CBS H-5679</strain>
    </source>
</reference>
<dbReference type="AlphaFoldDB" id="A0A437A6V6"/>
<gene>
    <name evidence="1" type="ORF">DFL_005144</name>
</gene>
<sequence length="177" mass="20751">MYCQSTARKFPIIPRKPLRRFSSVATHKMVGLRFDDPINPGDSAKQIYTDEDTDPRWSFEALGDGRYLIKTTEMITCFLERKIIRCVHPMPNLLLEWERMDPVNGLWRKSTRAAVFIRFINLTHPRDGRSTAIGSALHSQVIPMATDKSWPERQFICRRITGYFQRSKFVITSRYCY</sequence>
<dbReference type="VEuPathDB" id="FungiDB:DFL_005144"/>
<proteinExistence type="predicted"/>
<organism evidence="1 2">
    <name type="scientific">Arthrobotrys flagrans</name>
    <name type="common">Nematode-trapping fungus</name>
    <name type="synonym">Trichothecium flagrans</name>
    <dbReference type="NCBI Taxonomy" id="97331"/>
    <lineage>
        <taxon>Eukaryota</taxon>
        <taxon>Fungi</taxon>
        <taxon>Dikarya</taxon>
        <taxon>Ascomycota</taxon>
        <taxon>Pezizomycotina</taxon>
        <taxon>Orbiliomycetes</taxon>
        <taxon>Orbiliales</taxon>
        <taxon>Orbiliaceae</taxon>
        <taxon>Arthrobotrys</taxon>
    </lineage>
</organism>
<dbReference type="EMBL" id="SAEB01000006">
    <property type="protein sequence ID" value="RVD86892.1"/>
    <property type="molecule type" value="Genomic_DNA"/>
</dbReference>
<comment type="caution">
    <text evidence="1">The sequence shown here is derived from an EMBL/GenBank/DDBJ whole genome shotgun (WGS) entry which is preliminary data.</text>
</comment>
<keyword evidence="2" id="KW-1185">Reference proteome</keyword>
<name>A0A437A6V6_ARTFL</name>